<evidence type="ECO:0000313" key="2">
    <source>
        <dbReference type="Proteomes" id="UP000070444"/>
    </source>
</evidence>
<dbReference type="EMBL" id="KQ964473">
    <property type="protein sequence ID" value="KXN71532.1"/>
    <property type="molecule type" value="Genomic_DNA"/>
</dbReference>
<accession>A0A137P971</accession>
<dbReference type="OrthoDB" id="676979at2759"/>
<gene>
    <name evidence="1" type="ORF">CONCODRAFT_5788</name>
</gene>
<organism evidence="1 2">
    <name type="scientific">Conidiobolus coronatus (strain ATCC 28846 / CBS 209.66 / NRRL 28638)</name>
    <name type="common">Delacroixia coronata</name>
    <dbReference type="NCBI Taxonomy" id="796925"/>
    <lineage>
        <taxon>Eukaryota</taxon>
        <taxon>Fungi</taxon>
        <taxon>Fungi incertae sedis</taxon>
        <taxon>Zoopagomycota</taxon>
        <taxon>Entomophthoromycotina</taxon>
        <taxon>Entomophthoromycetes</taxon>
        <taxon>Entomophthorales</taxon>
        <taxon>Ancylistaceae</taxon>
        <taxon>Conidiobolus</taxon>
    </lineage>
</organism>
<evidence type="ECO:0008006" key="3">
    <source>
        <dbReference type="Google" id="ProtNLM"/>
    </source>
</evidence>
<dbReference type="Proteomes" id="UP000070444">
    <property type="component" value="Unassembled WGS sequence"/>
</dbReference>
<sequence length="438" mass="51098">MKQLNEINEIDWMLILSSRDTVKYISKADLINFSLICKFLRNRLLSHVFYSIVLRSFSERTNDLPLYTMNTEIESKVLDRYDKHLNKQIPHVRSLVHEHDYSEILILHIPQVFDKLSRLQLFDSSFTLDTFHKLMSGLNHLKSLSIEFSLFLVFDTGDNEITLHLPPTLVSLKISYGEVMRLEFNPSFSFDDYLIHCSYNNTSSLNFNIQRGSLPNLKILQIENNGPGFIETHDSLIYASNKLANLSTKFSLINDLTFINLQSLTKLTLTTDYEFSQRLFDYTFPILKNLKEFSIMGGSNFNNYKESICKIIERILNIGKYAEWLTFPYIQIDKLSIEEVIQSFTNLKELSLVNVNDVVALDPIKLPNTIKTLNLINFNPKFIELNNIKHSSELEVISIGYKEEKNNYFEFDENELVKDVKGWKTIRFYGSSIKCYKE</sequence>
<proteinExistence type="predicted"/>
<reference evidence="1 2" key="1">
    <citation type="journal article" date="2015" name="Genome Biol. Evol.">
        <title>Phylogenomic analyses indicate that early fungi evolved digesting cell walls of algal ancestors of land plants.</title>
        <authorList>
            <person name="Chang Y."/>
            <person name="Wang S."/>
            <person name="Sekimoto S."/>
            <person name="Aerts A.L."/>
            <person name="Choi C."/>
            <person name="Clum A."/>
            <person name="LaButti K.M."/>
            <person name="Lindquist E.A."/>
            <person name="Yee Ngan C."/>
            <person name="Ohm R.A."/>
            <person name="Salamov A.A."/>
            <person name="Grigoriev I.V."/>
            <person name="Spatafora J.W."/>
            <person name="Berbee M.L."/>
        </authorList>
    </citation>
    <scope>NUCLEOTIDE SEQUENCE [LARGE SCALE GENOMIC DNA]</scope>
    <source>
        <strain evidence="1 2">NRRL 28638</strain>
    </source>
</reference>
<protein>
    <recommendedName>
        <fullName evidence="3">F-box domain-containing protein</fullName>
    </recommendedName>
</protein>
<name>A0A137P971_CONC2</name>
<keyword evidence="2" id="KW-1185">Reference proteome</keyword>
<evidence type="ECO:0000313" key="1">
    <source>
        <dbReference type="EMBL" id="KXN71532.1"/>
    </source>
</evidence>
<dbReference type="AlphaFoldDB" id="A0A137P971"/>
<dbReference type="Gene3D" id="3.80.10.10">
    <property type="entry name" value="Ribonuclease Inhibitor"/>
    <property type="match status" value="1"/>
</dbReference>
<dbReference type="InterPro" id="IPR032675">
    <property type="entry name" value="LRR_dom_sf"/>
</dbReference>